<protein>
    <recommendedName>
        <fullName evidence="7">Poly(A) polymerase I</fullName>
        <shortName evidence="7">PAP I</shortName>
        <ecNumber evidence="7">2.7.7.19</ecNumber>
    </recommendedName>
</protein>
<evidence type="ECO:0000256" key="4">
    <source>
        <dbReference type="ARBA" id="ARBA00022840"/>
    </source>
</evidence>
<dbReference type="Pfam" id="PF12627">
    <property type="entry name" value="PolyA_pol_RNAbd"/>
    <property type="match status" value="1"/>
</dbReference>
<dbReference type="GO" id="GO:0043633">
    <property type="term" value="P:polyadenylation-dependent RNA catabolic process"/>
    <property type="evidence" value="ECO:0007669"/>
    <property type="project" value="InterPro"/>
</dbReference>
<keyword evidence="3 7" id="KW-0547">Nucleotide-binding</keyword>
<comment type="similarity">
    <text evidence="7 8">Belongs to the tRNA nucleotidyltransferase/poly(A) polymerase family.</text>
</comment>
<dbReference type="Gene3D" id="1.10.3090.10">
    <property type="entry name" value="cca-adding enzyme, domain 2"/>
    <property type="match status" value="1"/>
</dbReference>
<dbReference type="GO" id="GO:1990817">
    <property type="term" value="F:poly(A) RNA polymerase activity"/>
    <property type="evidence" value="ECO:0007669"/>
    <property type="project" value="UniProtKB-UniRule"/>
</dbReference>
<dbReference type="AlphaFoldDB" id="A0A5Q4ZPS0"/>
<dbReference type="EC" id="2.7.7.19" evidence="7"/>
<feature type="domain" description="Polymerase A arginine-rich C-terminal" evidence="11">
    <location>
        <begin position="353"/>
        <end position="469"/>
    </location>
</feature>
<dbReference type="SUPFAM" id="SSF81301">
    <property type="entry name" value="Nucleotidyltransferase"/>
    <property type="match status" value="1"/>
</dbReference>
<name>A0A5Q4ZPS0_9GAMM</name>
<dbReference type="Pfam" id="PF01743">
    <property type="entry name" value="PolyA_pol"/>
    <property type="match status" value="1"/>
</dbReference>
<accession>A0A5Q4ZPS0</accession>
<keyword evidence="2 7" id="KW-0808">Transferase</keyword>
<evidence type="ECO:0000256" key="8">
    <source>
        <dbReference type="RuleBase" id="RU003953"/>
    </source>
</evidence>
<feature type="active site" evidence="7">
    <location>
        <position position="90"/>
    </location>
</feature>
<organism evidence="13">
    <name type="scientific">Aliivibrio wodanis</name>
    <dbReference type="NCBI Taxonomy" id="80852"/>
    <lineage>
        <taxon>Bacteria</taxon>
        <taxon>Pseudomonadati</taxon>
        <taxon>Pseudomonadota</taxon>
        <taxon>Gammaproteobacteria</taxon>
        <taxon>Vibrionales</taxon>
        <taxon>Vibrionaceae</taxon>
        <taxon>Aliivibrio</taxon>
    </lineage>
</organism>
<dbReference type="FunFam" id="3.30.460.10:FF:000035">
    <property type="entry name" value="Poly(A) polymerase I"/>
    <property type="match status" value="1"/>
</dbReference>
<comment type="function">
    <text evidence="7">Adds poly(A) tail to the 3' end of many RNAs, which usually targets these RNAs for decay. Plays a significant role in the global control of gene expression, through influencing the rate of transcript degradation, and in the general RNA quality control.</text>
</comment>
<sequence length="478" mass="55167">MTAHLNIEVIIFNQVARFCRNLLKNNSDICSTEDLKLNVITRQEHNISRKDLSDNALKVLYRLSNAGYDAYLVGGGVRDILLGQEPKDFDIATNATPEQIKKLFRNCRLIGRRFRLAHILFGRDVIEVATFRGHHKEEDDDKSEKKNISAQSKEGMLLRDNVYGTVEEDAQRRDFTINAMYYNIADYSIHDYANGIEDLNNKIVRLIGDPETRYREDPVRMLRAVRFAAKLDMTICDKTAEPMVELSSLLQDIPAARLFEESLKLLQAGKGLDTYYMLRKFNLFQQLFPALTPYLTEEGNSSTEQMIELVLRSTDKRINSGKRVNPAFMFAAMLWYPLTVKAQEIQDENPKYDHYESIMEASNIILDTQVKSTAIPRRLTATIRDVWQLQLRLPRRNGKRAFVLIDQQKFRAAYDFLEMRGAVEGGETKALADWWTEFQDAPAPHRNNMIQALHGGRSTGTRKRRSPYRKKKRTNNDS</sequence>
<dbReference type="SUPFAM" id="SSF81891">
    <property type="entry name" value="Poly A polymerase C-terminal region-like"/>
    <property type="match status" value="1"/>
</dbReference>
<evidence type="ECO:0000256" key="6">
    <source>
        <dbReference type="ARBA" id="ARBA00023163"/>
    </source>
</evidence>
<dbReference type="InterPro" id="IPR052191">
    <property type="entry name" value="tRNA_ntf/polyA_polymerase_I"/>
</dbReference>
<evidence type="ECO:0000259" key="12">
    <source>
        <dbReference type="Pfam" id="PF12627"/>
    </source>
</evidence>
<evidence type="ECO:0000256" key="3">
    <source>
        <dbReference type="ARBA" id="ARBA00022741"/>
    </source>
</evidence>
<dbReference type="PANTHER" id="PTHR43051:SF1">
    <property type="entry name" value="POLYNUCLEOTIDE ADENYLYLTRANSFERASE FAMILY PROTEIN"/>
    <property type="match status" value="1"/>
</dbReference>
<keyword evidence="4 7" id="KW-0067">ATP-binding</keyword>
<dbReference type="Gene3D" id="3.30.460.10">
    <property type="entry name" value="Beta Polymerase, domain 2"/>
    <property type="match status" value="1"/>
</dbReference>
<evidence type="ECO:0000256" key="7">
    <source>
        <dbReference type="HAMAP-Rule" id="MF_00957"/>
    </source>
</evidence>
<dbReference type="EMBL" id="LR721750">
    <property type="protein sequence ID" value="VVV03102.1"/>
    <property type="molecule type" value="Genomic_DNA"/>
</dbReference>
<gene>
    <name evidence="7 13" type="primary">pcnB</name>
    <name evidence="13" type="ORF">AW0309160_00441</name>
</gene>
<dbReference type="InterPro" id="IPR025866">
    <property type="entry name" value="PolyA_pol_arg_C_dom"/>
</dbReference>
<feature type="active site" evidence="7">
    <location>
        <position position="174"/>
    </location>
</feature>
<evidence type="ECO:0000256" key="1">
    <source>
        <dbReference type="ARBA" id="ARBA00022664"/>
    </source>
</evidence>
<evidence type="ECO:0000259" key="10">
    <source>
        <dbReference type="Pfam" id="PF01743"/>
    </source>
</evidence>
<dbReference type="InterPro" id="IPR010206">
    <property type="entry name" value="PolA_pol_I"/>
</dbReference>
<dbReference type="InterPro" id="IPR002646">
    <property type="entry name" value="PolA_pol_head_dom"/>
</dbReference>
<feature type="compositionally biased region" description="Basic residues" evidence="9">
    <location>
        <begin position="460"/>
        <end position="478"/>
    </location>
</feature>
<evidence type="ECO:0000259" key="11">
    <source>
        <dbReference type="Pfam" id="PF12626"/>
    </source>
</evidence>
<evidence type="ECO:0000256" key="2">
    <source>
        <dbReference type="ARBA" id="ARBA00022679"/>
    </source>
</evidence>
<feature type="region of interest" description="Disordered" evidence="9">
    <location>
        <begin position="451"/>
        <end position="478"/>
    </location>
</feature>
<dbReference type="GO" id="GO:0005524">
    <property type="term" value="F:ATP binding"/>
    <property type="evidence" value="ECO:0007669"/>
    <property type="project" value="UniProtKB-UniRule"/>
</dbReference>
<evidence type="ECO:0000256" key="9">
    <source>
        <dbReference type="SAM" id="MobiDB-lite"/>
    </source>
</evidence>
<dbReference type="HAMAP" id="MF_00957">
    <property type="entry name" value="PolyA_pol"/>
    <property type="match status" value="1"/>
</dbReference>
<dbReference type="GO" id="GO:0003723">
    <property type="term" value="F:RNA binding"/>
    <property type="evidence" value="ECO:0007669"/>
    <property type="project" value="UniProtKB-UniRule"/>
</dbReference>
<dbReference type="InterPro" id="IPR043519">
    <property type="entry name" value="NT_sf"/>
</dbReference>
<dbReference type="PANTHER" id="PTHR43051">
    <property type="entry name" value="POLYNUCLEOTIDE ADENYLYLTRANSFERASE FAMILY PROTEIN"/>
    <property type="match status" value="1"/>
</dbReference>
<keyword evidence="5 7" id="KW-0694">RNA-binding</keyword>
<reference evidence="13" key="1">
    <citation type="submission" date="2019-09" db="EMBL/GenBank/DDBJ databases">
        <authorList>
            <person name="Hjerde E."/>
        </authorList>
    </citation>
    <scope>NUCLEOTIDE SEQUENCE</scope>
    <source>
        <strain evidence="13">06/09/160</strain>
    </source>
</reference>
<feature type="active site" evidence="7">
    <location>
        <position position="88"/>
    </location>
</feature>
<comment type="catalytic activity">
    <reaction evidence="7">
        <text>RNA(n) + ATP = RNA(n)-3'-adenine ribonucleotide + diphosphate</text>
        <dbReference type="Rhea" id="RHEA:11332"/>
        <dbReference type="Rhea" id="RHEA-COMP:14527"/>
        <dbReference type="Rhea" id="RHEA-COMP:17347"/>
        <dbReference type="ChEBI" id="CHEBI:30616"/>
        <dbReference type="ChEBI" id="CHEBI:33019"/>
        <dbReference type="ChEBI" id="CHEBI:140395"/>
        <dbReference type="ChEBI" id="CHEBI:173115"/>
        <dbReference type="EC" id="2.7.7.19"/>
    </reaction>
</comment>
<dbReference type="CDD" id="cd05398">
    <property type="entry name" value="NT_ClassII-CCAase"/>
    <property type="match status" value="1"/>
</dbReference>
<keyword evidence="1 7" id="KW-0507">mRNA processing</keyword>
<feature type="domain" description="Poly A polymerase head" evidence="10">
    <location>
        <begin position="70"/>
        <end position="205"/>
    </location>
</feature>
<dbReference type="NCBIfam" id="TIGR01942">
    <property type="entry name" value="pcnB"/>
    <property type="match status" value="1"/>
</dbReference>
<dbReference type="GO" id="GO:0006397">
    <property type="term" value="P:mRNA processing"/>
    <property type="evidence" value="ECO:0007669"/>
    <property type="project" value="UniProtKB-KW"/>
</dbReference>
<keyword evidence="6 7" id="KW-0804">Transcription</keyword>
<dbReference type="Pfam" id="PF12626">
    <property type="entry name" value="PolyA_pol_arg_C"/>
    <property type="match status" value="1"/>
</dbReference>
<evidence type="ECO:0000313" key="13">
    <source>
        <dbReference type="EMBL" id="VVV03102.1"/>
    </source>
</evidence>
<proteinExistence type="inferred from homology"/>
<feature type="domain" description="tRNA nucleotidyltransferase/poly(A) polymerase RNA and SrmB- binding" evidence="12">
    <location>
        <begin position="232"/>
        <end position="294"/>
    </location>
</feature>
<evidence type="ECO:0000256" key="5">
    <source>
        <dbReference type="ARBA" id="ARBA00022884"/>
    </source>
</evidence>
<dbReference type="InterPro" id="IPR032828">
    <property type="entry name" value="PolyA_RNA-bd"/>
</dbReference>